<proteinExistence type="predicted"/>
<keyword evidence="3" id="KW-1185">Reference proteome</keyword>
<dbReference type="AlphaFoldDB" id="A0A0J8G4X5"/>
<dbReference type="PATRIC" id="fig|1674920.3.peg.571"/>
<dbReference type="RefSeq" id="WP_048720260.1">
    <property type="nucleotide sequence ID" value="NZ_LFMW01000001.1"/>
</dbReference>
<accession>A0A0J8G4X5</accession>
<evidence type="ECO:0008006" key="4">
    <source>
        <dbReference type="Google" id="ProtNLM"/>
    </source>
</evidence>
<organism evidence="2 3">
    <name type="scientific">Pseudomonas fildesensis</name>
    <dbReference type="NCBI Taxonomy" id="1674920"/>
    <lineage>
        <taxon>Bacteria</taxon>
        <taxon>Pseudomonadati</taxon>
        <taxon>Pseudomonadota</taxon>
        <taxon>Gammaproteobacteria</taxon>
        <taxon>Pseudomonadales</taxon>
        <taxon>Pseudomonadaceae</taxon>
        <taxon>Pseudomonas</taxon>
    </lineage>
</organism>
<sequence length="409" mass="45314">MILNRTLGLMCLLFLGSIPTAQALVQDIEASFRPDPTSPQKNEFKNTTPESGICPWHIPSQCKAMGIFTIRTNALNFHAKTPILANHTDPRQGAMWKVPSEWRDVPVMHEETGESSTVQMRIAGIGHRWDIRPHVEAWAQPGVAWQSMWRNAPAPCTGVNYLAAGTTLVLFFWIVPENAGVCNRIPSMDITAFWYSTTEYAYALKTPNPLKMASGKYTGTITYSVGPGKDFDMGDVMIPTDEVLTFNFTLDVDHILKVDIPPGGNTVELIPQGGWQAWLNQGRKPAKLFRDQTVNLYASSRFKMQLECQYAEGDSACGVKDSVSGHAVPVNVSVSMPYGITDALGRPVNRLPLRRDGVGTELFQPTQYVDRKPSTLHFEIPRDAVEQMLQPGAGRTYSGSVTVIWDSQL</sequence>
<keyword evidence="1" id="KW-0732">Signal</keyword>
<reference evidence="2 3" key="1">
    <citation type="submission" date="2015-06" db="EMBL/GenBank/DDBJ databases">
        <title>Draft genome sequence of an Antarctic Pseudomonas sp. strain KG01 with full potential for biotechnological applications.</title>
        <authorList>
            <person name="Pavlov M.S."/>
            <person name="Lira F."/>
            <person name="Martinez J.L."/>
            <person name="Marshall S.H."/>
        </authorList>
    </citation>
    <scope>NUCLEOTIDE SEQUENCE [LARGE SCALE GENOMIC DNA]</scope>
    <source>
        <strain evidence="2 3">KG01</strain>
    </source>
</reference>
<feature type="chain" id="PRO_5005298155" description="Fimbrial protein" evidence="1">
    <location>
        <begin position="24"/>
        <end position="409"/>
    </location>
</feature>
<evidence type="ECO:0000313" key="3">
    <source>
        <dbReference type="Proteomes" id="UP000037551"/>
    </source>
</evidence>
<feature type="signal peptide" evidence="1">
    <location>
        <begin position="1"/>
        <end position="23"/>
    </location>
</feature>
<evidence type="ECO:0000313" key="2">
    <source>
        <dbReference type="EMBL" id="KMT57577.1"/>
    </source>
</evidence>
<gene>
    <name evidence="2" type="ORF">ACR52_02825</name>
</gene>
<dbReference type="OrthoDB" id="6764591at2"/>
<name>A0A0J8G4X5_9PSED</name>
<dbReference type="STRING" id="1674920.ACR52_02825"/>
<dbReference type="EMBL" id="LFMW01000001">
    <property type="protein sequence ID" value="KMT57577.1"/>
    <property type="molecule type" value="Genomic_DNA"/>
</dbReference>
<evidence type="ECO:0000256" key="1">
    <source>
        <dbReference type="SAM" id="SignalP"/>
    </source>
</evidence>
<protein>
    <recommendedName>
        <fullName evidence="4">Fimbrial protein</fullName>
    </recommendedName>
</protein>
<dbReference type="Proteomes" id="UP000037551">
    <property type="component" value="Unassembled WGS sequence"/>
</dbReference>
<comment type="caution">
    <text evidence="2">The sequence shown here is derived from an EMBL/GenBank/DDBJ whole genome shotgun (WGS) entry which is preliminary data.</text>
</comment>